<dbReference type="KEGG" id="tva:5468541"/>
<dbReference type="RefSeq" id="XP_001583982.1">
    <property type="nucleotide sequence ID" value="XM_001583932.1"/>
</dbReference>
<evidence type="ECO:0000313" key="3">
    <source>
        <dbReference type="Proteomes" id="UP000001542"/>
    </source>
</evidence>
<gene>
    <name evidence="2" type="ORF">TVAG_182320</name>
</gene>
<dbReference type="Proteomes" id="UP000001542">
    <property type="component" value="Unassembled WGS sequence"/>
</dbReference>
<feature type="domain" description="VPS9" evidence="1">
    <location>
        <begin position="210"/>
        <end position="373"/>
    </location>
</feature>
<dbReference type="InParanoid" id="A2D8X0"/>
<dbReference type="VEuPathDB" id="TrichDB:TVAG_182320"/>
<reference evidence="2" key="2">
    <citation type="journal article" date="2007" name="Science">
        <title>Draft genome sequence of the sexually transmitted pathogen Trichomonas vaginalis.</title>
        <authorList>
            <person name="Carlton J.M."/>
            <person name="Hirt R.P."/>
            <person name="Silva J.C."/>
            <person name="Delcher A.L."/>
            <person name="Schatz M."/>
            <person name="Zhao Q."/>
            <person name="Wortman J.R."/>
            <person name="Bidwell S.L."/>
            <person name="Alsmark U.C.M."/>
            <person name="Besteiro S."/>
            <person name="Sicheritz-Ponten T."/>
            <person name="Noel C.J."/>
            <person name="Dacks J.B."/>
            <person name="Foster P.G."/>
            <person name="Simillion C."/>
            <person name="Van de Peer Y."/>
            <person name="Miranda-Saavedra D."/>
            <person name="Barton G.J."/>
            <person name="Westrop G.D."/>
            <person name="Mueller S."/>
            <person name="Dessi D."/>
            <person name="Fiori P.L."/>
            <person name="Ren Q."/>
            <person name="Paulsen I."/>
            <person name="Zhang H."/>
            <person name="Bastida-Corcuera F.D."/>
            <person name="Simoes-Barbosa A."/>
            <person name="Brown M.T."/>
            <person name="Hayes R.D."/>
            <person name="Mukherjee M."/>
            <person name="Okumura C.Y."/>
            <person name="Schneider R."/>
            <person name="Smith A.J."/>
            <person name="Vanacova S."/>
            <person name="Villalvazo M."/>
            <person name="Haas B.J."/>
            <person name="Pertea M."/>
            <person name="Feldblyum T.V."/>
            <person name="Utterback T.R."/>
            <person name="Shu C.L."/>
            <person name="Osoegawa K."/>
            <person name="de Jong P.J."/>
            <person name="Hrdy I."/>
            <person name="Horvathova L."/>
            <person name="Zubacova Z."/>
            <person name="Dolezal P."/>
            <person name="Malik S.B."/>
            <person name="Logsdon J.M. Jr."/>
            <person name="Henze K."/>
            <person name="Gupta A."/>
            <person name="Wang C.C."/>
            <person name="Dunne R.L."/>
            <person name="Upcroft J.A."/>
            <person name="Upcroft P."/>
            <person name="White O."/>
            <person name="Salzberg S.L."/>
            <person name="Tang P."/>
            <person name="Chiu C.-H."/>
            <person name="Lee Y.-S."/>
            <person name="Embley T.M."/>
            <person name="Coombs G.H."/>
            <person name="Mottram J.C."/>
            <person name="Tachezy J."/>
            <person name="Fraser-Liggett C.M."/>
            <person name="Johnson P.J."/>
        </authorList>
    </citation>
    <scope>NUCLEOTIDE SEQUENCE [LARGE SCALE GENOMIC DNA]</scope>
    <source>
        <strain evidence="2">G3</strain>
    </source>
</reference>
<reference evidence="2" key="1">
    <citation type="submission" date="2006-10" db="EMBL/GenBank/DDBJ databases">
        <authorList>
            <person name="Amadeo P."/>
            <person name="Zhao Q."/>
            <person name="Wortman J."/>
            <person name="Fraser-Liggett C."/>
            <person name="Carlton J."/>
        </authorList>
    </citation>
    <scope>NUCLEOTIDE SEQUENCE</scope>
    <source>
        <strain evidence="2">G3</strain>
    </source>
</reference>
<dbReference type="PROSITE" id="PS51205">
    <property type="entry name" value="VPS9"/>
    <property type="match status" value="1"/>
</dbReference>
<dbReference type="OrthoDB" id="10264091at2759"/>
<accession>A2D8X0</accession>
<dbReference type="EMBL" id="DS113180">
    <property type="protein sequence ID" value="EAY22996.1"/>
    <property type="molecule type" value="Genomic_DNA"/>
</dbReference>
<protein>
    <recommendedName>
        <fullName evidence="1">VPS9 domain-containing protein</fullName>
    </recommendedName>
</protein>
<evidence type="ECO:0000313" key="2">
    <source>
        <dbReference type="EMBL" id="EAY22996.1"/>
    </source>
</evidence>
<name>A2D8X0_TRIV3</name>
<proteinExistence type="predicted"/>
<evidence type="ECO:0000259" key="1">
    <source>
        <dbReference type="PROSITE" id="PS51205"/>
    </source>
</evidence>
<dbReference type="InterPro" id="IPR003123">
    <property type="entry name" value="VPS9"/>
</dbReference>
<dbReference type="VEuPathDB" id="TrichDB:TVAGG3_0528580"/>
<keyword evidence="3" id="KW-1185">Reference proteome</keyword>
<dbReference type="AlphaFoldDB" id="A2D8X0"/>
<sequence length="373" mass="43490">MADSVVIEKNDIILDRLDAVKDYFSQKQSIPIDTIIAHLKYFLTISSRYYFFNYLPNSIRTILVLFDDIKNEGPNTFKFQNAAVRFNQIYDLIIATKPSTESSDTLRKIISVTPFELESQTMKYHWREQYTFEESIFFSDDHLKPFIDKFLDELDPAKTYYQILDFSKNCASYLQEAYSITEAQPQIQAFSSRALWKTYFKFAGSIFPYHPTDEKFIKQVSYLRSRPPSDLMIREKFLPSGTFDVPLNKQPTLYKHTVDAANYLAFDEIPDDLFYHISVLHDIVFEELVTVMYNRTDKKQPLSQYRADVSLGQEDIMPIIIMILVLADIPNLPDIANFFNDYTTQIEVNSKSGLYMANILTAFGAIMNWEIPQ</sequence>
<organism evidence="2 3">
    <name type="scientific">Trichomonas vaginalis (strain ATCC PRA-98 / G3)</name>
    <dbReference type="NCBI Taxonomy" id="412133"/>
    <lineage>
        <taxon>Eukaryota</taxon>
        <taxon>Metamonada</taxon>
        <taxon>Parabasalia</taxon>
        <taxon>Trichomonadida</taxon>
        <taxon>Trichomonadidae</taxon>
        <taxon>Trichomonas</taxon>
    </lineage>
</organism>